<keyword evidence="1" id="KW-0472">Membrane</keyword>
<feature type="transmembrane region" description="Helical" evidence="1">
    <location>
        <begin position="6"/>
        <end position="24"/>
    </location>
</feature>
<evidence type="ECO:0000313" key="2">
    <source>
        <dbReference type="EMBL" id="TBL75063.1"/>
    </source>
</evidence>
<evidence type="ECO:0000256" key="1">
    <source>
        <dbReference type="SAM" id="Phobius"/>
    </source>
</evidence>
<keyword evidence="1" id="KW-1133">Transmembrane helix</keyword>
<dbReference type="OrthoDB" id="2990512at2"/>
<dbReference type="InterPro" id="IPR025618">
    <property type="entry name" value="YtpI"/>
</dbReference>
<dbReference type="EMBL" id="SIRE01000018">
    <property type="protein sequence ID" value="TBL75063.1"/>
    <property type="molecule type" value="Genomic_DNA"/>
</dbReference>
<feature type="transmembrane region" description="Helical" evidence="1">
    <location>
        <begin position="44"/>
        <end position="62"/>
    </location>
</feature>
<organism evidence="2 3">
    <name type="scientific">Paenibacillus thalictri</name>
    <dbReference type="NCBI Taxonomy" id="2527873"/>
    <lineage>
        <taxon>Bacteria</taxon>
        <taxon>Bacillati</taxon>
        <taxon>Bacillota</taxon>
        <taxon>Bacilli</taxon>
        <taxon>Bacillales</taxon>
        <taxon>Paenibacillaceae</taxon>
        <taxon>Paenibacillus</taxon>
    </lineage>
</organism>
<dbReference type="RefSeq" id="WP_131015958.1">
    <property type="nucleotide sequence ID" value="NZ_SIRE01000018.1"/>
</dbReference>
<keyword evidence="1" id="KW-0812">Transmembrane</keyword>
<name>A0A4Q9DL19_9BACL</name>
<gene>
    <name evidence="2" type="ORF">EYB31_23920</name>
</gene>
<sequence length="96" mass="11160">METIRTILFALIIVSLVISVYFSFRYRREADPKRRGIYASKMNIAMGIMLMIIAITQLFFFTDSITRRIFGTVCLLLGLFNLFSGIRNYSLFSRSK</sequence>
<protein>
    <recommendedName>
        <fullName evidence="4">YtpI-like protein</fullName>
    </recommendedName>
</protein>
<evidence type="ECO:0000313" key="3">
    <source>
        <dbReference type="Proteomes" id="UP000293142"/>
    </source>
</evidence>
<reference evidence="2 3" key="1">
    <citation type="submission" date="2019-02" db="EMBL/GenBank/DDBJ databases">
        <title>Paenibacillus sp. nov., isolated from surface-sterilized tissue of Thalictrum simplex L.</title>
        <authorList>
            <person name="Tuo L."/>
        </authorList>
    </citation>
    <scope>NUCLEOTIDE SEQUENCE [LARGE SCALE GENOMIC DNA]</scope>
    <source>
        <strain evidence="2 3">N2SHLJ1</strain>
    </source>
</reference>
<comment type="caution">
    <text evidence="2">The sequence shown here is derived from an EMBL/GenBank/DDBJ whole genome shotgun (WGS) entry which is preliminary data.</text>
</comment>
<proteinExistence type="predicted"/>
<keyword evidence="3" id="KW-1185">Reference proteome</keyword>
<accession>A0A4Q9DL19</accession>
<evidence type="ECO:0008006" key="4">
    <source>
        <dbReference type="Google" id="ProtNLM"/>
    </source>
</evidence>
<dbReference type="Pfam" id="PF14007">
    <property type="entry name" value="YtpI"/>
    <property type="match status" value="1"/>
</dbReference>
<dbReference type="AlphaFoldDB" id="A0A4Q9DL19"/>
<dbReference type="Proteomes" id="UP000293142">
    <property type="component" value="Unassembled WGS sequence"/>
</dbReference>
<feature type="transmembrane region" description="Helical" evidence="1">
    <location>
        <begin position="68"/>
        <end position="86"/>
    </location>
</feature>